<dbReference type="Proteomes" id="UP000037146">
    <property type="component" value="Unassembled WGS sequence"/>
</dbReference>
<dbReference type="STRING" id="1679170.AC625_18990"/>
<dbReference type="PANTHER" id="PTHR33931">
    <property type="entry name" value="HOLIN-LIKE PROTEIN CIDA-RELATED"/>
    <property type="match status" value="1"/>
</dbReference>
<keyword evidence="4 6" id="KW-1133">Transmembrane helix</keyword>
<dbReference type="Pfam" id="PF03788">
    <property type="entry name" value="LrgA"/>
    <property type="match status" value="1"/>
</dbReference>
<evidence type="ECO:0000256" key="4">
    <source>
        <dbReference type="ARBA" id="ARBA00022989"/>
    </source>
</evidence>
<dbReference type="NCBIfam" id="NF002460">
    <property type="entry name" value="PRK01658.1"/>
    <property type="match status" value="1"/>
</dbReference>
<organism evidence="7 8">
    <name type="scientific">Peribacillus loiseleuriae</name>
    <dbReference type="NCBI Taxonomy" id="1679170"/>
    <lineage>
        <taxon>Bacteria</taxon>
        <taxon>Bacillati</taxon>
        <taxon>Bacillota</taxon>
        <taxon>Bacilli</taxon>
        <taxon>Bacillales</taxon>
        <taxon>Bacillaceae</taxon>
        <taxon>Peribacillus</taxon>
    </lineage>
</organism>
<dbReference type="EMBL" id="LFZW01000001">
    <property type="protein sequence ID" value="KMY51371.1"/>
    <property type="molecule type" value="Genomic_DNA"/>
</dbReference>
<dbReference type="InterPro" id="IPR005538">
    <property type="entry name" value="LrgA/CidA"/>
</dbReference>
<protein>
    <submittedName>
        <fullName evidence="7">Membrane protein</fullName>
    </submittedName>
</protein>
<feature type="transmembrane region" description="Helical" evidence="6">
    <location>
        <begin position="62"/>
        <end position="83"/>
    </location>
</feature>
<keyword evidence="2" id="KW-1003">Cell membrane</keyword>
<evidence type="ECO:0000256" key="6">
    <source>
        <dbReference type="SAM" id="Phobius"/>
    </source>
</evidence>
<dbReference type="PATRIC" id="fig|1679170.3.peg.4300"/>
<evidence type="ECO:0000313" key="8">
    <source>
        <dbReference type="Proteomes" id="UP000037146"/>
    </source>
</evidence>
<sequence length="134" mass="14816">MKIINIIFQIAILYAFSFVGEVLHDVFNLPIPGSIIGMLLLLGGLSLKIIPLRFIEAGAGYLLKILSLLFIPAMIGIMNYPALISIKGAMLIVITIISTMITMGASGMMSQFLEKRIQKRKEKDKCSKHYSQSL</sequence>
<dbReference type="OrthoDB" id="3176438at2"/>
<comment type="subcellular location">
    <subcellularLocation>
        <location evidence="1">Cell membrane</location>
        <topology evidence="1">Multi-pass membrane protein</topology>
    </subcellularLocation>
</comment>
<gene>
    <name evidence="7" type="ORF">AC625_18990</name>
</gene>
<name>A0A0K9GXM7_9BACI</name>
<proteinExistence type="predicted"/>
<evidence type="ECO:0000256" key="3">
    <source>
        <dbReference type="ARBA" id="ARBA00022692"/>
    </source>
</evidence>
<reference evidence="8" key="1">
    <citation type="submission" date="2015-07" db="EMBL/GenBank/DDBJ databases">
        <title>Genome sequencing project for genomic taxonomy and phylogenomics of Bacillus-like bacteria.</title>
        <authorList>
            <person name="Liu B."/>
            <person name="Wang J."/>
            <person name="Zhu Y."/>
            <person name="Liu G."/>
            <person name="Chen Q."/>
            <person name="Chen Z."/>
            <person name="Lan J."/>
            <person name="Che J."/>
            <person name="Ge C."/>
            <person name="Shi H."/>
            <person name="Pan Z."/>
            <person name="Liu X."/>
        </authorList>
    </citation>
    <scope>NUCLEOTIDE SEQUENCE [LARGE SCALE GENOMIC DNA]</scope>
    <source>
        <strain evidence="8">FJAT-27997</strain>
    </source>
</reference>
<dbReference type="AlphaFoldDB" id="A0A0K9GXM7"/>
<comment type="caution">
    <text evidence="7">The sequence shown here is derived from an EMBL/GenBank/DDBJ whole genome shotgun (WGS) entry which is preliminary data.</text>
</comment>
<accession>A0A0K9GXM7</accession>
<evidence type="ECO:0000256" key="1">
    <source>
        <dbReference type="ARBA" id="ARBA00004651"/>
    </source>
</evidence>
<keyword evidence="5 6" id="KW-0472">Membrane</keyword>
<feature type="transmembrane region" description="Helical" evidence="6">
    <location>
        <begin position="29"/>
        <end position="50"/>
    </location>
</feature>
<dbReference type="PANTHER" id="PTHR33931:SF6">
    <property type="entry name" value="INTEGRAL MEMBRANE PROTEIN YXZK-RELATED"/>
    <property type="match status" value="1"/>
</dbReference>
<evidence type="ECO:0000313" key="7">
    <source>
        <dbReference type="EMBL" id="KMY51371.1"/>
    </source>
</evidence>
<evidence type="ECO:0000256" key="5">
    <source>
        <dbReference type="ARBA" id="ARBA00023136"/>
    </source>
</evidence>
<dbReference type="GO" id="GO:0005886">
    <property type="term" value="C:plasma membrane"/>
    <property type="evidence" value="ECO:0007669"/>
    <property type="project" value="UniProtKB-SubCell"/>
</dbReference>
<feature type="transmembrane region" description="Helical" evidence="6">
    <location>
        <begin position="7"/>
        <end position="23"/>
    </location>
</feature>
<keyword evidence="8" id="KW-1185">Reference proteome</keyword>
<feature type="transmembrane region" description="Helical" evidence="6">
    <location>
        <begin position="89"/>
        <end position="113"/>
    </location>
</feature>
<dbReference type="RefSeq" id="WP_049682717.1">
    <property type="nucleotide sequence ID" value="NZ_LFZW01000001.1"/>
</dbReference>
<evidence type="ECO:0000256" key="2">
    <source>
        <dbReference type="ARBA" id="ARBA00022475"/>
    </source>
</evidence>
<keyword evidence="3 6" id="KW-0812">Transmembrane</keyword>